<feature type="compositionally biased region" description="Low complexity" evidence="1">
    <location>
        <begin position="1"/>
        <end position="21"/>
    </location>
</feature>
<evidence type="ECO:0000313" key="2">
    <source>
        <dbReference type="EMBL" id="SEN23343.1"/>
    </source>
</evidence>
<protein>
    <submittedName>
        <fullName evidence="2">Uncharacterized protein</fullName>
    </submittedName>
</protein>
<dbReference type="Proteomes" id="UP000199531">
    <property type="component" value="Unassembled WGS sequence"/>
</dbReference>
<reference evidence="2 3" key="1">
    <citation type="submission" date="2016-10" db="EMBL/GenBank/DDBJ databases">
        <authorList>
            <person name="de Groot N.N."/>
        </authorList>
    </citation>
    <scope>NUCLEOTIDE SEQUENCE [LARGE SCALE GENOMIC DNA]</scope>
    <source>
        <strain evidence="2 3">DSM 15123</strain>
    </source>
</reference>
<keyword evidence="3" id="KW-1185">Reference proteome</keyword>
<feature type="region of interest" description="Disordered" evidence="1">
    <location>
        <begin position="1"/>
        <end position="23"/>
    </location>
</feature>
<dbReference type="STRING" id="1121117.SAMN02745977_00827"/>
<dbReference type="AlphaFoldDB" id="A0A1H8EV37"/>
<accession>A0A1H8EV37</accession>
<evidence type="ECO:0000256" key="1">
    <source>
        <dbReference type="SAM" id="MobiDB-lite"/>
    </source>
</evidence>
<sequence>MPANQASPEAAATLMAPAPDASSLTPLQRDKLKKILRMTRTGQVFAAGKSDPGMKSLMRWGLVEYVYHPLYGAGWQLTRDGKNLVS</sequence>
<name>A0A1H8EV37_9BURK</name>
<dbReference type="EMBL" id="FOCW01000001">
    <property type="protein sequence ID" value="SEN23343.1"/>
    <property type="molecule type" value="Genomic_DNA"/>
</dbReference>
<proteinExistence type="predicted"/>
<gene>
    <name evidence="2" type="ORF">SAMN02745977_00827</name>
</gene>
<evidence type="ECO:0000313" key="3">
    <source>
        <dbReference type="Proteomes" id="UP000199531"/>
    </source>
</evidence>
<organism evidence="2 3">
    <name type="scientific">Brachymonas denitrificans DSM 15123</name>
    <dbReference type="NCBI Taxonomy" id="1121117"/>
    <lineage>
        <taxon>Bacteria</taxon>
        <taxon>Pseudomonadati</taxon>
        <taxon>Pseudomonadota</taxon>
        <taxon>Betaproteobacteria</taxon>
        <taxon>Burkholderiales</taxon>
        <taxon>Comamonadaceae</taxon>
        <taxon>Brachymonas</taxon>
    </lineage>
</organism>